<gene>
    <name evidence="5" type="ORF">CLV72_102373</name>
</gene>
<dbReference type="PROSITE" id="PS00352">
    <property type="entry name" value="CSD_1"/>
    <property type="match status" value="1"/>
</dbReference>
<name>A0A2T0QAA1_9ACTN</name>
<evidence type="ECO:0000256" key="2">
    <source>
        <dbReference type="ARBA" id="ARBA00022490"/>
    </source>
</evidence>
<dbReference type="OrthoDB" id="7477356at2"/>
<dbReference type="Gene3D" id="2.40.50.140">
    <property type="entry name" value="Nucleic acid-binding proteins"/>
    <property type="match status" value="1"/>
</dbReference>
<dbReference type="InterPro" id="IPR011129">
    <property type="entry name" value="CSD"/>
</dbReference>
<dbReference type="SUPFAM" id="SSF50249">
    <property type="entry name" value="Nucleic acid-binding proteins"/>
    <property type="match status" value="1"/>
</dbReference>
<dbReference type="InterPro" id="IPR050181">
    <property type="entry name" value="Cold_shock_domain"/>
</dbReference>
<keyword evidence="2" id="KW-0963">Cytoplasm</keyword>
<dbReference type="PANTHER" id="PTHR11544">
    <property type="entry name" value="COLD SHOCK DOMAIN CONTAINING PROTEINS"/>
    <property type="match status" value="1"/>
</dbReference>
<dbReference type="EMBL" id="PVZC01000002">
    <property type="protein sequence ID" value="PRY00741.1"/>
    <property type="molecule type" value="Genomic_DNA"/>
</dbReference>
<dbReference type="GO" id="GO:0003676">
    <property type="term" value="F:nucleic acid binding"/>
    <property type="evidence" value="ECO:0007669"/>
    <property type="project" value="InterPro"/>
</dbReference>
<dbReference type="PRINTS" id="PR00050">
    <property type="entry name" value="COLDSHOCK"/>
</dbReference>
<dbReference type="SMART" id="SM00357">
    <property type="entry name" value="CSP"/>
    <property type="match status" value="1"/>
</dbReference>
<feature type="domain" description="CSD" evidence="4">
    <location>
        <begin position="1"/>
        <end position="66"/>
    </location>
</feature>
<dbReference type="InterPro" id="IPR019844">
    <property type="entry name" value="CSD_CS"/>
</dbReference>
<evidence type="ECO:0000313" key="6">
    <source>
        <dbReference type="Proteomes" id="UP000237846"/>
    </source>
</evidence>
<keyword evidence="6" id="KW-1185">Reference proteome</keyword>
<evidence type="ECO:0000313" key="5">
    <source>
        <dbReference type="EMBL" id="PRY00741.1"/>
    </source>
</evidence>
<dbReference type="InterPro" id="IPR012156">
    <property type="entry name" value="Cold_shock_CspA"/>
</dbReference>
<evidence type="ECO:0000259" key="4">
    <source>
        <dbReference type="PROSITE" id="PS51857"/>
    </source>
</evidence>
<dbReference type="CDD" id="cd04458">
    <property type="entry name" value="CSP_CDS"/>
    <property type="match status" value="1"/>
</dbReference>
<dbReference type="RefSeq" id="WP_106242681.1">
    <property type="nucleotide sequence ID" value="NZ_PVZC01000002.1"/>
</dbReference>
<comment type="caution">
    <text evidence="5">The sequence shown here is derived from an EMBL/GenBank/DDBJ whole genome shotgun (WGS) entry which is preliminary data.</text>
</comment>
<accession>A0A2T0QAA1</accession>
<evidence type="ECO:0000256" key="3">
    <source>
        <dbReference type="RuleBase" id="RU000408"/>
    </source>
</evidence>
<reference evidence="5 6" key="1">
    <citation type="submission" date="2018-03" db="EMBL/GenBank/DDBJ databases">
        <title>Genomic Encyclopedia of Archaeal and Bacterial Type Strains, Phase II (KMG-II): from individual species to whole genera.</title>
        <authorList>
            <person name="Goeker M."/>
        </authorList>
    </citation>
    <scope>NUCLEOTIDE SEQUENCE [LARGE SCALE GENOMIC DNA]</scope>
    <source>
        <strain evidence="5 6">DSM 45601</strain>
    </source>
</reference>
<dbReference type="AlphaFoldDB" id="A0A2T0QAA1"/>
<comment type="subcellular location">
    <subcellularLocation>
        <location evidence="1 3">Cytoplasm</location>
    </subcellularLocation>
</comment>
<dbReference type="Proteomes" id="UP000237846">
    <property type="component" value="Unassembled WGS sequence"/>
</dbReference>
<proteinExistence type="predicted"/>
<dbReference type="PROSITE" id="PS51857">
    <property type="entry name" value="CSD_2"/>
    <property type="match status" value="1"/>
</dbReference>
<dbReference type="InterPro" id="IPR002059">
    <property type="entry name" value="CSP_DNA-bd"/>
</dbReference>
<sequence length="67" mass="7339">MTNGTVKWFNSEKGFGFIAPDDGTPDVFVHFSAIDMGGYRSLEEDQKVEFSTVQGPKGLQADVVRAL</sequence>
<organism evidence="5 6">
    <name type="scientific">Allonocardiopsis opalescens</name>
    <dbReference type="NCBI Taxonomy" id="1144618"/>
    <lineage>
        <taxon>Bacteria</taxon>
        <taxon>Bacillati</taxon>
        <taxon>Actinomycetota</taxon>
        <taxon>Actinomycetes</taxon>
        <taxon>Streptosporangiales</taxon>
        <taxon>Allonocardiopsis</taxon>
    </lineage>
</organism>
<dbReference type="FunFam" id="2.40.50.140:FF:000006">
    <property type="entry name" value="Cold shock protein CspC"/>
    <property type="match status" value="1"/>
</dbReference>
<dbReference type="GO" id="GO:0005737">
    <property type="term" value="C:cytoplasm"/>
    <property type="evidence" value="ECO:0007669"/>
    <property type="project" value="UniProtKB-SubCell"/>
</dbReference>
<dbReference type="InterPro" id="IPR012340">
    <property type="entry name" value="NA-bd_OB-fold"/>
</dbReference>
<dbReference type="Pfam" id="PF00313">
    <property type="entry name" value="CSD"/>
    <property type="match status" value="1"/>
</dbReference>
<dbReference type="PIRSF" id="PIRSF002599">
    <property type="entry name" value="Cold_shock_A"/>
    <property type="match status" value="1"/>
</dbReference>
<evidence type="ECO:0000256" key="1">
    <source>
        <dbReference type="ARBA" id="ARBA00004496"/>
    </source>
</evidence>
<protein>
    <submittedName>
        <fullName evidence="5">CspA family cold shock protein</fullName>
    </submittedName>
</protein>